<dbReference type="AlphaFoldDB" id="A0A0D0C813"/>
<dbReference type="InterPro" id="IPR008521">
    <property type="entry name" value="Mg_trans_NIPA"/>
</dbReference>
<keyword evidence="4 5" id="KW-0472">Membrane</keyword>
<feature type="transmembrane region" description="Helical" evidence="5">
    <location>
        <begin position="143"/>
        <end position="160"/>
    </location>
</feature>
<accession>A0A0D0C813</accession>
<comment type="subcellular location">
    <subcellularLocation>
        <location evidence="1">Membrane</location>
        <topology evidence="1">Multi-pass membrane protein</topology>
    </subcellularLocation>
</comment>
<evidence type="ECO:0000313" key="7">
    <source>
        <dbReference type="Proteomes" id="UP000053593"/>
    </source>
</evidence>
<feature type="transmembrane region" description="Helical" evidence="5">
    <location>
        <begin position="77"/>
        <end position="103"/>
    </location>
</feature>
<dbReference type="PANTHER" id="PTHR12570">
    <property type="match status" value="1"/>
</dbReference>
<sequence length="220" mass="24371">MPFSPHISIGKAHILWLATVRSVIVALNGPSEASVGQIKEFERLFIAPGFLAYASVLIAVSLAIIFYFAPRYGTKSMLWYIFICSMIGGISVSVTTVLGSAIVTTTQGDNQFKYWFIYFLMGFVAIIYQSLLFVCGAGIIQHGHGYVDILCYIHFFLYLNDHRLKASASSIITLVMGFVVICFGITILQMSEVGPKNLTKLDRPMLYNPAPGLMQTYGRI</sequence>
<proteinExistence type="predicted"/>
<organism evidence="6 7">
    <name type="scientific">Collybiopsis luxurians FD-317 M1</name>
    <dbReference type="NCBI Taxonomy" id="944289"/>
    <lineage>
        <taxon>Eukaryota</taxon>
        <taxon>Fungi</taxon>
        <taxon>Dikarya</taxon>
        <taxon>Basidiomycota</taxon>
        <taxon>Agaricomycotina</taxon>
        <taxon>Agaricomycetes</taxon>
        <taxon>Agaricomycetidae</taxon>
        <taxon>Agaricales</taxon>
        <taxon>Marasmiineae</taxon>
        <taxon>Omphalotaceae</taxon>
        <taxon>Collybiopsis</taxon>
        <taxon>Collybiopsis luxurians</taxon>
    </lineage>
</organism>
<name>A0A0D0C813_9AGAR</name>
<dbReference type="Pfam" id="PF05653">
    <property type="entry name" value="Mg_trans_NIPA"/>
    <property type="match status" value="1"/>
</dbReference>
<dbReference type="OrthoDB" id="6428174at2759"/>
<evidence type="ECO:0000256" key="3">
    <source>
        <dbReference type="ARBA" id="ARBA00022989"/>
    </source>
</evidence>
<dbReference type="GO" id="GO:0016020">
    <property type="term" value="C:membrane"/>
    <property type="evidence" value="ECO:0007669"/>
    <property type="project" value="UniProtKB-SubCell"/>
</dbReference>
<keyword evidence="2 5" id="KW-0812">Transmembrane</keyword>
<dbReference type="EMBL" id="KN834879">
    <property type="protein sequence ID" value="KIK50908.1"/>
    <property type="molecule type" value="Genomic_DNA"/>
</dbReference>
<feature type="transmembrane region" description="Helical" evidence="5">
    <location>
        <begin position="50"/>
        <end position="70"/>
    </location>
</feature>
<gene>
    <name evidence="6" type="ORF">GYMLUDRAFT_252527</name>
</gene>
<dbReference type="PANTHER" id="PTHR12570:SF92">
    <property type="entry name" value="SPICHTHYIN, ISOFORM B"/>
    <property type="match status" value="1"/>
</dbReference>
<reference evidence="6 7" key="1">
    <citation type="submission" date="2014-04" db="EMBL/GenBank/DDBJ databases">
        <title>Evolutionary Origins and Diversification of the Mycorrhizal Mutualists.</title>
        <authorList>
            <consortium name="DOE Joint Genome Institute"/>
            <consortium name="Mycorrhizal Genomics Consortium"/>
            <person name="Kohler A."/>
            <person name="Kuo A."/>
            <person name="Nagy L.G."/>
            <person name="Floudas D."/>
            <person name="Copeland A."/>
            <person name="Barry K.W."/>
            <person name="Cichocki N."/>
            <person name="Veneault-Fourrey C."/>
            <person name="LaButti K."/>
            <person name="Lindquist E.A."/>
            <person name="Lipzen A."/>
            <person name="Lundell T."/>
            <person name="Morin E."/>
            <person name="Murat C."/>
            <person name="Riley R."/>
            <person name="Ohm R."/>
            <person name="Sun H."/>
            <person name="Tunlid A."/>
            <person name="Henrissat B."/>
            <person name="Grigoriev I.V."/>
            <person name="Hibbett D.S."/>
            <person name="Martin F."/>
        </authorList>
    </citation>
    <scope>NUCLEOTIDE SEQUENCE [LARGE SCALE GENOMIC DNA]</scope>
    <source>
        <strain evidence="6 7">FD-317 M1</strain>
    </source>
</reference>
<evidence type="ECO:0000256" key="2">
    <source>
        <dbReference type="ARBA" id="ARBA00022692"/>
    </source>
</evidence>
<evidence type="ECO:0000256" key="5">
    <source>
        <dbReference type="SAM" id="Phobius"/>
    </source>
</evidence>
<protein>
    <submittedName>
        <fullName evidence="6">Uncharacterized protein</fullName>
    </submittedName>
</protein>
<feature type="transmembrane region" description="Helical" evidence="5">
    <location>
        <begin position="166"/>
        <end position="188"/>
    </location>
</feature>
<dbReference type="GO" id="GO:0015095">
    <property type="term" value="F:magnesium ion transmembrane transporter activity"/>
    <property type="evidence" value="ECO:0007669"/>
    <property type="project" value="InterPro"/>
</dbReference>
<evidence type="ECO:0000256" key="1">
    <source>
        <dbReference type="ARBA" id="ARBA00004141"/>
    </source>
</evidence>
<evidence type="ECO:0000313" key="6">
    <source>
        <dbReference type="EMBL" id="KIK50908.1"/>
    </source>
</evidence>
<keyword evidence="3 5" id="KW-1133">Transmembrane helix</keyword>
<evidence type="ECO:0000256" key="4">
    <source>
        <dbReference type="ARBA" id="ARBA00023136"/>
    </source>
</evidence>
<dbReference type="Proteomes" id="UP000053593">
    <property type="component" value="Unassembled WGS sequence"/>
</dbReference>
<keyword evidence="7" id="KW-1185">Reference proteome</keyword>
<feature type="transmembrane region" description="Helical" evidence="5">
    <location>
        <begin position="115"/>
        <end position="136"/>
    </location>
</feature>
<dbReference type="HOGENOM" id="CLU_1256149_0_0_1"/>